<dbReference type="EMBL" id="BKCP01005383">
    <property type="protein sequence ID" value="GER37505.1"/>
    <property type="molecule type" value="Genomic_DNA"/>
</dbReference>
<dbReference type="SUPFAM" id="SSF53098">
    <property type="entry name" value="Ribonuclease H-like"/>
    <property type="match status" value="1"/>
</dbReference>
<feature type="domain" description="RNase H type-1" evidence="1">
    <location>
        <begin position="78"/>
        <end position="190"/>
    </location>
</feature>
<dbReference type="Pfam" id="PF13456">
    <property type="entry name" value="RVT_3"/>
    <property type="match status" value="1"/>
</dbReference>
<reference evidence="3" key="1">
    <citation type="journal article" date="2019" name="Curr. Biol.">
        <title>Genome Sequence of Striga asiatica Provides Insight into the Evolution of Plant Parasitism.</title>
        <authorList>
            <person name="Yoshida S."/>
            <person name="Kim S."/>
            <person name="Wafula E.K."/>
            <person name="Tanskanen J."/>
            <person name="Kim Y.M."/>
            <person name="Honaas L."/>
            <person name="Yang Z."/>
            <person name="Spallek T."/>
            <person name="Conn C.E."/>
            <person name="Ichihashi Y."/>
            <person name="Cheong K."/>
            <person name="Cui S."/>
            <person name="Der J.P."/>
            <person name="Gundlach H."/>
            <person name="Jiao Y."/>
            <person name="Hori C."/>
            <person name="Ishida J.K."/>
            <person name="Kasahara H."/>
            <person name="Kiba T."/>
            <person name="Kim M.S."/>
            <person name="Koo N."/>
            <person name="Laohavisit A."/>
            <person name="Lee Y.H."/>
            <person name="Lumba S."/>
            <person name="McCourt P."/>
            <person name="Mortimer J.C."/>
            <person name="Mutuku J.M."/>
            <person name="Nomura T."/>
            <person name="Sasaki-Sekimoto Y."/>
            <person name="Seto Y."/>
            <person name="Wang Y."/>
            <person name="Wakatake T."/>
            <person name="Sakakibara H."/>
            <person name="Demura T."/>
            <person name="Yamaguchi S."/>
            <person name="Yoneyama K."/>
            <person name="Manabe R.I."/>
            <person name="Nelson D.C."/>
            <person name="Schulman A.H."/>
            <person name="Timko M.P."/>
            <person name="dePamphilis C.W."/>
            <person name="Choi D."/>
            <person name="Shirasu K."/>
        </authorList>
    </citation>
    <scope>NUCLEOTIDE SEQUENCE [LARGE SCALE GENOMIC DNA]</scope>
    <source>
        <strain evidence="3">cv. UVA1</strain>
    </source>
</reference>
<dbReference type="InterPro" id="IPR044730">
    <property type="entry name" value="RNase_H-like_dom_plant"/>
</dbReference>
<evidence type="ECO:0000259" key="1">
    <source>
        <dbReference type="Pfam" id="PF13456"/>
    </source>
</evidence>
<proteinExistence type="predicted"/>
<keyword evidence="3" id="KW-1185">Reference proteome</keyword>
<protein>
    <submittedName>
        <fullName evidence="2">Phosphoglucosamine mutase</fullName>
    </submittedName>
</protein>
<dbReference type="InterPro" id="IPR012337">
    <property type="entry name" value="RNaseH-like_sf"/>
</dbReference>
<sequence length="192" mass="21497">MFLWVVWQDRNILLNGVRLSDIDAIIDKGVKWVEDYDKAQACTLFDVAGGFIEDCWASKGRQETVNGCYLYCDAAVRDSEIGLGGWIENTEERVVAVFASHMPGLFSPTLDEALSIQFGLRFTVMLGMKIQQVSTDCLEVVQGLIANESYHPIEGIFSNIRTLLDLVECGLCQHTNRLHNEIAHAIAKWAVE</sequence>
<dbReference type="CDD" id="cd06222">
    <property type="entry name" value="RNase_H_like"/>
    <property type="match status" value="1"/>
</dbReference>
<organism evidence="2 3">
    <name type="scientific">Striga asiatica</name>
    <name type="common">Asiatic witchweed</name>
    <name type="synonym">Buchnera asiatica</name>
    <dbReference type="NCBI Taxonomy" id="4170"/>
    <lineage>
        <taxon>Eukaryota</taxon>
        <taxon>Viridiplantae</taxon>
        <taxon>Streptophyta</taxon>
        <taxon>Embryophyta</taxon>
        <taxon>Tracheophyta</taxon>
        <taxon>Spermatophyta</taxon>
        <taxon>Magnoliopsida</taxon>
        <taxon>eudicotyledons</taxon>
        <taxon>Gunneridae</taxon>
        <taxon>Pentapetalae</taxon>
        <taxon>asterids</taxon>
        <taxon>lamiids</taxon>
        <taxon>Lamiales</taxon>
        <taxon>Orobanchaceae</taxon>
        <taxon>Buchnereae</taxon>
        <taxon>Striga</taxon>
    </lineage>
</organism>
<dbReference type="OrthoDB" id="1906820at2759"/>
<dbReference type="Proteomes" id="UP000325081">
    <property type="component" value="Unassembled WGS sequence"/>
</dbReference>
<evidence type="ECO:0000313" key="3">
    <source>
        <dbReference type="Proteomes" id="UP000325081"/>
    </source>
</evidence>
<comment type="caution">
    <text evidence="2">The sequence shown here is derived from an EMBL/GenBank/DDBJ whole genome shotgun (WGS) entry which is preliminary data.</text>
</comment>
<dbReference type="AlphaFoldDB" id="A0A5A7PXD7"/>
<dbReference type="GO" id="GO:0003676">
    <property type="term" value="F:nucleic acid binding"/>
    <property type="evidence" value="ECO:0007669"/>
    <property type="project" value="InterPro"/>
</dbReference>
<evidence type="ECO:0000313" key="2">
    <source>
        <dbReference type="EMBL" id="GER37505.1"/>
    </source>
</evidence>
<gene>
    <name evidence="2" type="ORF">STAS_13909</name>
</gene>
<name>A0A5A7PXD7_STRAF</name>
<dbReference type="GO" id="GO:0004523">
    <property type="term" value="F:RNA-DNA hybrid ribonuclease activity"/>
    <property type="evidence" value="ECO:0007669"/>
    <property type="project" value="InterPro"/>
</dbReference>
<dbReference type="InterPro" id="IPR002156">
    <property type="entry name" value="RNaseH_domain"/>
</dbReference>
<accession>A0A5A7PXD7</accession>